<dbReference type="Gene3D" id="1.10.640.10">
    <property type="entry name" value="Haem peroxidase domain superfamily, animal type"/>
    <property type="match status" value="1"/>
</dbReference>
<evidence type="ECO:0000256" key="2">
    <source>
        <dbReference type="PIRSR" id="PIRSR619791-2"/>
    </source>
</evidence>
<dbReference type="InterPro" id="IPR037120">
    <property type="entry name" value="Haem_peroxidase_sf_animal"/>
</dbReference>
<feature type="chain" id="PRO_5035733189" evidence="3">
    <location>
        <begin position="24"/>
        <end position="532"/>
    </location>
</feature>
<dbReference type="GO" id="GO:0046872">
    <property type="term" value="F:metal ion binding"/>
    <property type="evidence" value="ECO:0007669"/>
    <property type="project" value="UniProtKB-KW"/>
</dbReference>
<dbReference type="InterPro" id="IPR010255">
    <property type="entry name" value="Haem_peroxidase_sf"/>
</dbReference>
<keyword evidence="2" id="KW-0408">Iron</keyword>
<proteinExistence type="predicted"/>
<keyword evidence="2" id="KW-0349">Heme</keyword>
<dbReference type="PANTHER" id="PTHR11475:SF143">
    <property type="entry name" value="PUTATIVE-RELATED"/>
    <property type="match status" value="1"/>
</dbReference>
<feature type="binding site" description="axial binding residue" evidence="2">
    <location>
        <position position="288"/>
    </location>
    <ligand>
        <name>heme b</name>
        <dbReference type="ChEBI" id="CHEBI:60344"/>
    </ligand>
    <ligandPart>
        <name>Fe</name>
        <dbReference type="ChEBI" id="CHEBI:18248"/>
    </ligandPart>
</feature>
<comment type="caution">
    <text evidence="4">The sequence shown here is derived from an EMBL/GenBank/DDBJ whole genome shotgun (WGS) entry which is preliminary data.</text>
</comment>
<reference evidence="4" key="1">
    <citation type="journal article" date="2020" name="bioRxiv">
        <title>Chromosome-level reference genome of the European wasp spider Argiope bruennichi: a resource for studies on range expansion and evolutionary adaptation.</title>
        <authorList>
            <person name="Sheffer M.M."/>
            <person name="Hoppe A."/>
            <person name="Krehenwinkel H."/>
            <person name="Uhl G."/>
            <person name="Kuss A.W."/>
            <person name="Jensen L."/>
            <person name="Jensen C."/>
            <person name="Gillespie R.G."/>
            <person name="Hoff K.J."/>
            <person name="Prost S."/>
        </authorList>
    </citation>
    <scope>NUCLEOTIDE SEQUENCE</scope>
</reference>
<dbReference type="GO" id="GO:0006979">
    <property type="term" value="P:response to oxidative stress"/>
    <property type="evidence" value="ECO:0007669"/>
    <property type="project" value="InterPro"/>
</dbReference>
<keyword evidence="1 4" id="KW-0575">Peroxidase</keyword>
<keyword evidence="3" id="KW-0732">Signal</keyword>
<evidence type="ECO:0000313" key="4">
    <source>
        <dbReference type="EMBL" id="KAF8771502.1"/>
    </source>
</evidence>
<dbReference type="InterPro" id="IPR019791">
    <property type="entry name" value="Haem_peroxidase_animal"/>
</dbReference>
<dbReference type="Proteomes" id="UP000807504">
    <property type="component" value="Unassembled WGS sequence"/>
</dbReference>
<dbReference type="PRINTS" id="PR00457">
    <property type="entry name" value="ANPEROXIDASE"/>
</dbReference>
<keyword evidence="2" id="KW-0479">Metal-binding</keyword>
<dbReference type="PROSITE" id="PS50292">
    <property type="entry name" value="PEROXIDASE_3"/>
    <property type="match status" value="1"/>
</dbReference>
<reference evidence="4" key="2">
    <citation type="submission" date="2020-06" db="EMBL/GenBank/DDBJ databases">
        <authorList>
            <person name="Sheffer M."/>
        </authorList>
    </citation>
    <scope>NUCLEOTIDE SEQUENCE</scope>
</reference>
<dbReference type="PANTHER" id="PTHR11475">
    <property type="entry name" value="OXIDASE/PEROXIDASE"/>
    <property type="match status" value="1"/>
</dbReference>
<protein>
    <submittedName>
        <fullName evidence="4">Peroxidase like protein</fullName>
    </submittedName>
</protein>
<feature type="signal peptide" evidence="3">
    <location>
        <begin position="1"/>
        <end position="23"/>
    </location>
</feature>
<accession>A0A8T0EEH6</accession>
<evidence type="ECO:0000256" key="1">
    <source>
        <dbReference type="ARBA" id="ARBA00022559"/>
    </source>
</evidence>
<evidence type="ECO:0000313" key="5">
    <source>
        <dbReference type="Proteomes" id="UP000807504"/>
    </source>
</evidence>
<dbReference type="SUPFAM" id="SSF48113">
    <property type="entry name" value="Heme-dependent peroxidases"/>
    <property type="match status" value="1"/>
</dbReference>
<dbReference type="Pfam" id="PF03098">
    <property type="entry name" value="An_peroxidase"/>
    <property type="match status" value="1"/>
</dbReference>
<dbReference type="GO" id="GO:0004601">
    <property type="term" value="F:peroxidase activity"/>
    <property type="evidence" value="ECO:0007669"/>
    <property type="project" value="UniProtKB-KW"/>
</dbReference>
<organism evidence="4 5">
    <name type="scientific">Argiope bruennichi</name>
    <name type="common">Wasp spider</name>
    <name type="synonym">Aranea bruennichi</name>
    <dbReference type="NCBI Taxonomy" id="94029"/>
    <lineage>
        <taxon>Eukaryota</taxon>
        <taxon>Metazoa</taxon>
        <taxon>Ecdysozoa</taxon>
        <taxon>Arthropoda</taxon>
        <taxon>Chelicerata</taxon>
        <taxon>Arachnida</taxon>
        <taxon>Araneae</taxon>
        <taxon>Araneomorphae</taxon>
        <taxon>Entelegynae</taxon>
        <taxon>Araneoidea</taxon>
        <taxon>Araneidae</taxon>
        <taxon>Argiope</taxon>
    </lineage>
</organism>
<keyword evidence="1 4" id="KW-0560">Oxidoreductase</keyword>
<evidence type="ECO:0000256" key="3">
    <source>
        <dbReference type="SAM" id="SignalP"/>
    </source>
</evidence>
<name>A0A8T0EEH6_ARGBR</name>
<dbReference type="EMBL" id="JABXBU010002228">
    <property type="protein sequence ID" value="KAF8771502.1"/>
    <property type="molecule type" value="Genomic_DNA"/>
</dbReference>
<gene>
    <name evidence="4" type="ORF">HNY73_018915</name>
</gene>
<dbReference type="AlphaFoldDB" id="A0A8T0EEH6"/>
<keyword evidence="5" id="KW-1185">Reference proteome</keyword>
<sequence length="532" mass="60172">MSSSYLTYLVFIPILGLVVPSESFQALLQNPGQGVNFYGKAQSNPPPSESKAKKAYNDLMQPDSISCCSEENADNPLCIPIKLKPDDPFYSKFNKTCINLQRTLECSCKSSRRAQPNEASAHLDESQLYGNSKEGAMKARALDGTGQLKYEATSVGCLLPRGKNPDDPFCPVGYDSVCFKGADPRINHHTIVMSHFTIFLREHNRLATELKKINPHWGEEKLFQETRKILNAEHQCMFFKDFLPILLTPRIMDAFDLTVPEGENGIEYNSSVIPGTWNEFAISSFRLHSMVRREIGSLNLRFKQTFLNPLLIREGHMTEIISGIRQIPAEQYDRYMIQDFTDFLYEQPGVPYGKDLASFNIKRGRDHGLAPYVEVVKFCSEGTVLISSFNDLYKLGLMSKSNANLLKRVYAAVEDIDMWVGMNLEEHMPGSPLGPSAVCINAKQFYFMQKGDRFYFDIVGPEAPFTSEQRKAIKQSSWARILCDNTHISQVTKNPFLLPSDDNTNVPCSEIPKIDLTLWKDEGNDTIRSPQY</sequence>
<dbReference type="GO" id="GO:0020037">
    <property type="term" value="F:heme binding"/>
    <property type="evidence" value="ECO:0007669"/>
    <property type="project" value="InterPro"/>
</dbReference>